<dbReference type="AlphaFoldDB" id="A0A420XRI9"/>
<feature type="chain" id="PRO_5019267200" evidence="1">
    <location>
        <begin position="27"/>
        <end position="447"/>
    </location>
</feature>
<reference evidence="2 3" key="1">
    <citation type="submission" date="2018-10" db="EMBL/GenBank/DDBJ databases">
        <title>Genomic Encyclopedia of Archaeal and Bacterial Type Strains, Phase II (KMG-II): from individual species to whole genera.</title>
        <authorList>
            <person name="Goeker M."/>
        </authorList>
    </citation>
    <scope>NUCLEOTIDE SEQUENCE [LARGE SCALE GENOMIC DNA]</scope>
    <source>
        <strain evidence="2 3">RP-AC37</strain>
    </source>
</reference>
<feature type="signal peptide" evidence="1">
    <location>
        <begin position="1"/>
        <end position="26"/>
    </location>
</feature>
<comment type="caution">
    <text evidence="2">The sequence shown here is derived from an EMBL/GenBank/DDBJ whole genome shotgun (WGS) entry which is preliminary data.</text>
</comment>
<dbReference type="RefSeq" id="WP_121192501.1">
    <property type="nucleotide sequence ID" value="NZ_RBWV01000010.1"/>
</dbReference>
<protein>
    <submittedName>
        <fullName evidence="2">Putative delta-60 repeat protein</fullName>
    </submittedName>
</protein>
<evidence type="ECO:0000313" key="3">
    <source>
        <dbReference type="Proteomes" id="UP000281955"/>
    </source>
</evidence>
<keyword evidence="1" id="KW-0732">Signal</keyword>
<sequence>MNIRHRVLLALAAAILGLTTAAPAGAATNELDTAWAHGGKLFGLGAVQLVDSHGRAVLARVLPDGAMRVTRLTFAGAPDPSFGTSGSVTLPLRSFVPPPGEGGGLPEVDALYPAGVSELPDGRLVVLGTSGNNVGFELVRLRPNGSTDPTFVGVGYNPVGEYVDNGGASALVTYPDGSALVAVNRFADQHWLQRFAPDGTLDTRPGSRIDVPNRPLCSVDGTPPLPRCYDGWSADINHLLLRPDGRIVVVLSNSDATMHSFVAQFLPSGALDTSFGPGGVAELPLGHAYGAVLSPSGDLFLSGVPSFPTPATPPAPVRVVDLTGTGRLRAAFGDHGVATAWNGLYRAPDGRRSADGGLALDASGRVVVAGTGLSTVDAGVQYCSVTRFTASGALDRSYSLDHDGTATDGRRNSSRCRGITVDAAGGYLVSAGTDDLPTTSLVERFRP</sequence>
<dbReference type="Gene3D" id="2.80.10.50">
    <property type="match status" value="2"/>
</dbReference>
<evidence type="ECO:0000313" key="2">
    <source>
        <dbReference type="EMBL" id="RKS77462.1"/>
    </source>
</evidence>
<organism evidence="2 3">
    <name type="scientific">Motilibacter peucedani</name>
    <dbReference type="NCBI Taxonomy" id="598650"/>
    <lineage>
        <taxon>Bacteria</taxon>
        <taxon>Bacillati</taxon>
        <taxon>Actinomycetota</taxon>
        <taxon>Actinomycetes</taxon>
        <taxon>Motilibacterales</taxon>
        <taxon>Motilibacteraceae</taxon>
        <taxon>Motilibacter</taxon>
    </lineage>
</organism>
<evidence type="ECO:0000256" key="1">
    <source>
        <dbReference type="SAM" id="SignalP"/>
    </source>
</evidence>
<dbReference type="InParanoid" id="A0A420XRI9"/>
<dbReference type="InterPro" id="IPR013431">
    <property type="entry name" value="Delta_60_rpt"/>
</dbReference>
<keyword evidence="3" id="KW-1185">Reference proteome</keyword>
<dbReference type="Proteomes" id="UP000281955">
    <property type="component" value="Unassembled WGS sequence"/>
</dbReference>
<accession>A0A420XRI9</accession>
<dbReference type="OrthoDB" id="9805017at2"/>
<gene>
    <name evidence="2" type="ORF">CLV35_1148</name>
</gene>
<dbReference type="Pfam" id="PF17164">
    <property type="entry name" value="DUF5122"/>
    <property type="match status" value="2"/>
</dbReference>
<dbReference type="SUPFAM" id="SSF101898">
    <property type="entry name" value="NHL repeat"/>
    <property type="match status" value="1"/>
</dbReference>
<dbReference type="EMBL" id="RBWV01000010">
    <property type="protein sequence ID" value="RKS77462.1"/>
    <property type="molecule type" value="Genomic_DNA"/>
</dbReference>
<dbReference type="NCBIfam" id="TIGR02608">
    <property type="entry name" value="delta_60_rpt"/>
    <property type="match status" value="4"/>
</dbReference>
<proteinExistence type="predicted"/>
<name>A0A420XRI9_9ACTN</name>